<proteinExistence type="predicted"/>
<dbReference type="EMBL" id="KQ085940">
    <property type="protein sequence ID" value="KLO14678.1"/>
    <property type="molecule type" value="Genomic_DNA"/>
</dbReference>
<feature type="compositionally biased region" description="Polar residues" evidence="1">
    <location>
        <begin position="787"/>
        <end position="809"/>
    </location>
</feature>
<feature type="compositionally biased region" description="Polar residues" evidence="1">
    <location>
        <begin position="594"/>
        <end position="617"/>
    </location>
</feature>
<feature type="compositionally biased region" description="Polar residues" evidence="1">
    <location>
        <begin position="977"/>
        <end position="996"/>
    </location>
</feature>
<dbReference type="Proteomes" id="UP000053477">
    <property type="component" value="Unassembled WGS sequence"/>
</dbReference>
<organism evidence="2 3">
    <name type="scientific">Schizopora paradoxa</name>
    <dbReference type="NCBI Taxonomy" id="27342"/>
    <lineage>
        <taxon>Eukaryota</taxon>
        <taxon>Fungi</taxon>
        <taxon>Dikarya</taxon>
        <taxon>Basidiomycota</taxon>
        <taxon>Agaricomycotina</taxon>
        <taxon>Agaricomycetes</taxon>
        <taxon>Hymenochaetales</taxon>
        <taxon>Schizoporaceae</taxon>
        <taxon>Schizopora</taxon>
    </lineage>
</organism>
<feature type="compositionally biased region" description="Polar residues" evidence="1">
    <location>
        <begin position="879"/>
        <end position="890"/>
    </location>
</feature>
<feature type="region of interest" description="Disordered" evidence="1">
    <location>
        <begin position="977"/>
        <end position="1082"/>
    </location>
</feature>
<feature type="compositionally biased region" description="Low complexity" evidence="1">
    <location>
        <begin position="171"/>
        <end position="181"/>
    </location>
</feature>
<feature type="compositionally biased region" description="Basic and acidic residues" evidence="1">
    <location>
        <begin position="304"/>
        <end position="316"/>
    </location>
</feature>
<dbReference type="STRING" id="27342.A0A0H2RYT6"/>
<feature type="compositionally biased region" description="Low complexity" evidence="1">
    <location>
        <begin position="736"/>
        <end position="760"/>
    </location>
</feature>
<accession>A0A0H2RYT6</accession>
<feature type="compositionally biased region" description="Basic and acidic residues" evidence="1">
    <location>
        <begin position="527"/>
        <end position="537"/>
    </location>
</feature>
<feature type="compositionally biased region" description="Polar residues" evidence="1">
    <location>
        <begin position="769"/>
        <end position="778"/>
    </location>
</feature>
<evidence type="ECO:0000313" key="3">
    <source>
        <dbReference type="Proteomes" id="UP000053477"/>
    </source>
</evidence>
<reference evidence="2 3" key="1">
    <citation type="submission" date="2015-04" db="EMBL/GenBank/DDBJ databases">
        <title>Complete genome sequence of Schizopora paradoxa KUC8140, a cosmopolitan wood degrader in East Asia.</title>
        <authorList>
            <consortium name="DOE Joint Genome Institute"/>
            <person name="Min B."/>
            <person name="Park H."/>
            <person name="Jang Y."/>
            <person name="Kim J.-J."/>
            <person name="Kim K.H."/>
            <person name="Pangilinan J."/>
            <person name="Lipzen A."/>
            <person name="Riley R."/>
            <person name="Grigoriev I.V."/>
            <person name="Spatafora J.W."/>
            <person name="Choi I.-G."/>
        </authorList>
    </citation>
    <scope>NUCLEOTIDE SEQUENCE [LARGE SCALE GENOMIC DNA]</scope>
    <source>
        <strain evidence="2 3">KUC8140</strain>
    </source>
</reference>
<feature type="compositionally biased region" description="Basic and acidic residues" evidence="1">
    <location>
        <begin position="213"/>
        <end position="262"/>
    </location>
</feature>
<sequence length="1247" mass="134822">MAPSTQYAPSGFKAAQSAASRLPAGTWNNLNPGTRPYPYPVDQPTGPPRPGSSRPPSAGGYRPPTAGGDRDAMSHQYVSTSYHYPGSSNARPPQGRSSTAPTPLQHIPPSQPSSSKSTQESGGSRSVFSKMLSRVKSNSHSAPAPPPLPVQEDKSKRFQRNHRTLSVQATSNPYSINKPSSSNPPPSAPPTTTTWAQYEQAVRTTTAAPLSRQESREDRSNVKLQKSKDKDRAREERHRERDERARAEEKTRAEYVARRMEAEQAAASAKVLKTERPPSRRRTDSKQEYDSDNNVQKPPGYRHRSSEEAHTLDKSRFPANGAMPTSVAAQPPFQNGVPPQSAVSALHPALRYGGVPVLPSTSSHSTSVSSKTLAGGPPPPPKGAPTQIVPGTGTGNGEERVKLIRETEREAYAREREREKDRDRIRDRDRDRQREMEKEARHREREREKEKERDRERENKLEKHRSHRDRAQSQSLPINTPAVVSASDTERERERSGRRESRTHHRSTSHTNGAPPNASGQVPLQQDIRRPDSRRESVQPPSGVGMMMKQQQDTVVYPRNVSSQDPGPSQPVVPQNPSRHPERSRTEPVPSSAYYGTTNHGTSHTTVSISPTTNTQGPPDVPPHHAQTLPLGSHSASAFAASLNPRPNVGEAQPPPSQYLRTDTNVMKPLDKFTSPSGVSSLLSPATFGVLPMSTVPSTSSSMNHHNDRRNSMAPSLLPGQTGQQGMNPHNGSPKSNVVGSQQSVPSSHSSPSNNTNHGTGHVEKIASQGPSSSTYSHVSALAAGRTPSNTSQMNNAASNSPGQRNTLQVPPGQMPASSGVFSRTPSNTSQNESSTPRQAPSTPLTQPGAASLGPANNATMYPTTQNISASSRASHAYPSSNFASVQSTYPPHGVPGQHVRSDHHSQQQQSSMDHSLSQQNVNAHTSAHNVPPQPSQQMPTPYFAPQKTMSSTSAIVNDSMSAANPVVLSQTQDQMYNNTTSPWTDPSHYQPSSVSKGGVPQSFGQAMASRPLTSESHAADPSAGLTAGSSSIREAMSLSPPNSLLTLTNSPGPAANSSGSAAYATSTRQPPGLNPALPIDTPGVGVSAPLTALRTYSQSTPPEAHHSISQPVPRVPSRAEDVAASTRVPIPRGRTFNLNACRFLSSARKNPRRKRDSLGCSALNPRRRGIENKWRQTHQGCKHQVLSVLGEATNFALLANHQGRRRQDLTARLISVTHLSLQGMKGRFHPRYRFHLHPHLLSLVVN</sequence>
<feature type="region of interest" description="Disordered" evidence="1">
    <location>
        <begin position="1"/>
        <end position="662"/>
    </location>
</feature>
<evidence type="ECO:0000313" key="2">
    <source>
        <dbReference type="EMBL" id="KLO14678.1"/>
    </source>
</evidence>
<feature type="compositionally biased region" description="Pro residues" evidence="1">
    <location>
        <begin position="35"/>
        <end position="50"/>
    </location>
</feature>
<dbReference type="InParanoid" id="A0A0H2RYT6"/>
<feature type="compositionally biased region" description="Low complexity" evidence="1">
    <location>
        <begin position="112"/>
        <end position="126"/>
    </location>
</feature>
<feature type="compositionally biased region" description="Basic and acidic residues" evidence="1">
    <location>
        <begin position="488"/>
        <end position="500"/>
    </location>
</feature>
<feature type="compositionally biased region" description="Polar residues" evidence="1">
    <location>
        <begin position="549"/>
        <end position="578"/>
    </location>
</feature>
<feature type="compositionally biased region" description="Basic and acidic residues" evidence="1">
    <location>
        <begin position="272"/>
        <end position="289"/>
    </location>
</feature>
<feature type="region of interest" description="Disordered" evidence="1">
    <location>
        <begin position="697"/>
        <end position="863"/>
    </location>
</feature>
<gene>
    <name evidence="2" type="ORF">SCHPADRAFT_301775</name>
</gene>
<dbReference type="AlphaFoldDB" id="A0A0H2RYT6"/>
<feature type="region of interest" description="Disordered" evidence="1">
    <location>
        <begin position="1098"/>
        <end position="1119"/>
    </location>
</feature>
<feature type="compositionally biased region" description="Low complexity" evidence="1">
    <location>
        <begin position="907"/>
        <end position="920"/>
    </location>
</feature>
<protein>
    <submittedName>
        <fullName evidence="2">Uncharacterized protein</fullName>
    </submittedName>
</protein>
<name>A0A0H2RYT6_9AGAM</name>
<evidence type="ECO:0000256" key="1">
    <source>
        <dbReference type="SAM" id="MobiDB-lite"/>
    </source>
</evidence>
<feature type="compositionally biased region" description="Basic and acidic residues" evidence="1">
    <location>
        <begin position="397"/>
        <end position="461"/>
    </location>
</feature>
<feature type="compositionally biased region" description="Polar residues" evidence="1">
    <location>
        <begin position="816"/>
        <end position="846"/>
    </location>
</feature>
<feature type="compositionally biased region" description="Polar residues" evidence="1">
    <location>
        <begin position="719"/>
        <end position="735"/>
    </location>
</feature>
<feature type="compositionally biased region" description="Polar residues" evidence="1">
    <location>
        <begin position="76"/>
        <end position="102"/>
    </location>
</feature>
<feature type="region of interest" description="Disordered" evidence="1">
    <location>
        <begin position="879"/>
        <end position="940"/>
    </location>
</feature>
<feature type="compositionally biased region" description="Low complexity" evidence="1">
    <location>
        <begin position="1038"/>
        <end position="1068"/>
    </location>
</feature>
<feature type="compositionally biased region" description="Polar residues" evidence="1">
    <location>
        <begin position="512"/>
        <end position="524"/>
    </location>
</feature>
<feature type="compositionally biased region" description="Low complexity" evidence="1">
    <location>
        <begin position="360"/>
        <end position="375"/>
    </location>
</feature>
<keyword evidence="3" id="KW-1185">Reference proteome</keyword>
<feature type="compositionally biased region" description="Low complexity" evidence="1">
    <location>
        <begin position="51"/>
        <end position="64"/>
    </location>
</feature>